<gene>
    <name evidence="5" type="primary">tolB</name>
    <name evidence="7" type="ORF">BECKMB1821G_GA0114241_100538</name>
    <name evidence="9" type="ORF">BECKMB1821H_GA0114242_100536</name>
    <name evidence="8" type="ORF">BECKMB1821I_GA0114274_100536</name>
</gene>
<dbReference type="InterPro" id="IPR011659">
    <property type="entry name" value="WD40"/>
</dbReference>
<keyword evidence="3 5" id="KW-0732">Signal</keyword>
<dbReference type="InterPro" id="IPR014167">
    <property type="entry name" value="Tol-Pal_TolB"/>
</dbReference>
<dbReference type="Gene3D" id="3.40.50.10070">
    <property type="entry name" value="TolB, N-terminal domain"/>
    <property type="match status" value="1"/>
</dbReference>
<comment type="similarity">
    <text evidence="2 5">Belongs to the TolB family.</text>
</comment>
<accession>A0A450XFC1</accession>
<dbReference type="InterPro" id="IPR007195">
    <property type="entry name" value="TolB_N"/>
</dbReference>
<protein>
    <recommendedName>
        <fullName evidence="5">Tol-Pal system protein TolB</fullName>
    </recommendedName>
</protein>
<feature type="domain" description="TolB N-terminal" evidence="6">
    <location>
        <begin position="55"/>
        <end position="155"/>
    </location>
</feature>
<organism evidence="8">
    <name type="scientific">Candidatus Kentrum sp. MB</name>
    <dbReference type="NCBI Taxonomy" id="2138164"/>
    <lineage>
        <taxon>Bacteria</taxon>
        <taxon>Pseudomonadati</taxon>
        <taxon>Pseudomonadota</taxon>
        <taxon>Gammaproteobacteria</taxon>
        <taxon>Candidatus Kentrum</taxon>
    </lineage>
</organism>
<keyword evidence="4 5" id="KW-0574">Periplasm</keyword>
<evidence type="ECO:0000256" key="1">
    <source>
        <dbReference type="ARBA" id="ARBA00004418"/>
    </source>
</evidence>
<evidence type="ECO:0000256" key="4">
    <source>
        <dbReference type="ARBA" id="ARBA00022764"/>
    </source>
</evidence>
<dbReference type="EMBL" id="CAADFO010000005">
    <property type="protein sequence ID" value="VFK23558.1"/>
    <property type="molecule type" value="Genomic_DNA"/>
</dbReference>
<dbReference type="Pfam" id="PF04052">
    <property type="entry name" value="TolB_N"/>
    <property type="match status" value="1"/>
</dbReference>
<proteinExistence type="inferred from homology"/>
<dbReference type="AlphaFoldDB" id="A0A450XFC1"/>
<dbReference type="SUPFAM" id="SSF69304">
    <property type="entry name" value="Tricorn protease N-terminal domain"/>
    <property type="match status" value="1"/>
</dbReference>
<dbReference type="NCBIfam" id="TIGR02800">
    <property type="entry name" value="propeller_TolB"/>
    <property type="match status" value="1"/>
</dbReference>
<dbReference type="HAMAP" id="MF_00671">
    <property type="entry name" value="TolB"/>
    <property type="match status" value="1"/>
</dbReference>
<dbReference type="PANTHER" id="PTHR36842:SF1">
    <property type="entry name" value="PROTEIN TOLB"/>
    <property type="match status" value="1"/>
</dbReference>
<reference evidence="8" key="1">
    <citation type="submission" date="2019-02" db="EMBL/GenBank/DDBJ databases">
        <authorList>
            <person name="Gruber-Vodicka R. H."/>
            <person name="Seah K. B. B."/>
        </authorList>
    </citation>
    <scope>NUCLEOTIDE SEQUENCE</scope>
    <source>
        <strain evidence="7">BECK_BZ197</strain>
        <strain evidence="9">BECK_BZ198</strain>
        <strain evidence="8">BECK_BZ199</strain>
    </source>
</reference>
<evidence type="ECO:0000256" key="2">
    <source>
        <dbReference type="ARBA" id="ARBA00009820"/>
    </source>
</evidence>
<dbReference type="EMBL" id="CAADFQ010000005">
    <property type="protein sequence ID" value="VFK27939.1"/>
    <property type="molecule type" value="Genomic_DNA"/>
</dbReference>
<comment type="subcellular location">
    <subcellularLocation>
        <location evidence="1 5">Periplasm</location>
    </subcellularLocation>
</comment>
<dbReference type="InterPro" id="IPR011042">
    <property type="entry name" value="6-blade_b-propeller_TolB-like"/>
</dbReference>
<keyword evidence="5" id="KW-0132">Cell division</keyword>
<dbReference type="PANTHER" id="PTHR36842">
    <property type="entry name" value="PROTEIN TOLB HOMOLOG"/>
    <property type="match status" value="1"/>
</dbReference>
<comment type="subunit">
    <text evidence="5">The Tol-Pal system is composed of five core proteins: the inner membrane proteins TolA, TolQ and TolR, the periplasmic protein TolB and the outer membrane protein Pal. They form a network linking the inner and outer membranes and the peptidoglycan layer.</text>
</comment>
<evidence type="ECO:0000313" key="8">
    <source>
        <dbReference type="EMBL" id="VFK27939.1"/>
    </source>
</evidence>
<dbReference type="Gene3D" id="2.120.10.30">
    <property type="entry name" value="TolB, C-terminal domain"/>
    <property type="match status" value="1"/>
</dbReference>
<evidence type="ECO:0000313" key="7">
    <source>
        <dbReference type="EMBL" id="VFK23558.1"/>
    </source>
</evidence>
<sequence length="462" mass="51341">MKRRLKIFTHFQRISQRVSITGSMDRCRFCFRFGAALLGLVMVVCAHADLEIPPITESTQGAQPIAIVPFGWKNPTISPPVSLAKIISGDLERSGFFAPISKQELPSLPTTKEQVRFSDWRLLGANLVIGNISYLADGRYDIRFRLFDVFQGKQLEGVRFRAPRNKLRAIAHNISDIIYKKLTGQLGAFSTQIAYITETGTSKKQKRYTLYVADSDGENAVRVHGSRWPLLSPAWSRDGRKLAYVSFESSRPHVYIQDIASKKRQPIATFSGINGAPAWSPDGSRLALTLSKDGNAEIYIINIRSRRLTRMTHNGAIDTEPAWAPDGRSLVFTSDRSGTPQIYRIPVQGGRPERITFEGRYNARATFSPDGARLAFVHGDRGIYRIALLELDTGAFRVLTETDLDESPSFSPNGATILYATTTRGYGSALAAVSVERGTRYRLGARGGKVREPAWSPRITNP</sequence>
<evidence type="ECO:0000256" key="5">
    <source>
        <dbReference type="HAMAP-Rule" id="MF_00671"/>
    </source>
</evidence>
<dbReference type="GO" id="GO:0051301">
    <property type="term" value="P:cell division"/>
    <property type="evidence" value="ECO:0007669"/>
    <property type="project" value="UniProtKB-UniRule"/>
</dbReference>
<evidence type="ECO:0000256" key="3">
    <source>
        <dbReference type="ARBA" id="ARBA00022729"/>
    </source>
</evidence>
<name>A0A450XFC1_9GAMM</name>
<dbReference type="Pfam" id="PF07676">
    <property type="entry name" value="PD40"/>
    <property type="match status" value="5"/>
</dbReference>
<evidence type="ECO:0000259" key="6">
    <source>
        <dbReference type="Pfam" id="PF04052"/>
    </source>
</evidence>
<dbReference type="GO" id="GO:0042597">
    <property type="term" value="C:periplasmic space"/>
    <property type="evidence" value="ECO:0007669"/>
    <property type="project" value="UniProtKB-SubCell"/>
</dbReference>
<dbReference type="GO" id="GO:0017038">
    <property type="term" value="P:protein import"/>
    <property type="evidence" value="ECO:0007669"/>
    <property type="project" value="InterPro"/>
</dbReference>
<keyword evidence="5" id="KW-0131">Cell cycle</keyword>
<evidence type="ECO:0000313" key="9">
    <source>
        <dbReference type="EMBL" id="VFK74471.1"/>
    </source>
</evidence>
<comment type="function">
    <text evidence="5">Part of the Tol-Pal system, which plays a role in outer membrane invagination during cell division and is important for maintaining outer membrane integrity.</text>
</comment>
<dbReference type="SUPFAM" id="SSF52964">
    <property type="entry name" value="TolB, N-terminal domain"/>
    <property type="match status" value="1"/>
</dbReference>
<dbReference type="EMBL" id="CAADGH010000005">
    <property type="protein sequence ID" value="VFK74471.1"/>
    <property type="molecule type" value="Genomic_DNA"/>
</dbReference>